<sequence>MEAVTECNELSHYVLTAIASNRFGRDIGWKLLQENWPTLYERFRQSQLVIQRVTTSSFSLFATEEKLKEVEVFFKANPVPEASMEISRTMETIRSRVFWWNRAQGEIISWLQGHS</sequence>
<proteinExistence type="predicted"/>
<dbReference type="STRING" id="69332.A0A388KX40"/>
<comment type="caution">
    <text evidence="2">The sequence shown here is derived from an EMBL/GenBank/DDBJ whole genome shotgun (WGS) entry which is preliminary data.</text>
</comment>
<protein>
    <recommendedName>
        <fullName evidence="1">ERAP1-like C-terminal domain-containing protein</fullName>
    </recommendedName>
</protein>
<dbReference type="Pfam" id="PF11838">
    <property type="entry name" value="ERAP1_C"/>
    <property type="match status" value="1"/>
</dbReference>
<name>A0A388KX40_CHABU</name>
<keyword evidence="3" id="KW-1185">Reference proteome</keyword>
<dbReference type="EMBL" id="BFEA01000206">
    <property type="protein sequence ID" value="GBG74615.1"/>
    <property type="molecule type" value="Genomic_DNA"/>
</dbReference>
<dbReference type="Gramene" id="GBG74615">
    <property type="protein sequence ID" value="GBG74615"/>
    <property type="gene ID" value="CBR_g19022"/>
</dbReference>
<feature type="domain" description="ERAP1-like C-terminal" evidence="1">
    <location>
        <begin position="9"/>
        <end position="94"/>
    </location>
</feature>
<evidence type="ECO:0000259" key="1">
    <source>
        <dbReference type="Pfam" id="PF11838"/>
    </source>
</evidence>
<reference evidence="2 3" key="1">
    <citation type="journal article" date="2018" name="Cell">
        <title>The Chara Genome: Secondary Complexity and Implications for Plant Terrestrialization.</title>
        <authorList>
            <person name="Nishiyama T."/>
            <person name="Sakayama H."/>
            <person name="Vries J.D."/>
            <person name="Buschmann H."/>
            <person name="Saint-Marcoux D."/>
            <person name="Ullrich K.K."/>
            <person name="Haas F.B."/>
            <person name="Vanderstraeten L."/>
            <person name="Becker D."/>
            <person name="Lang D."/>
            <person name="Vosolsobe S."/>
            <person name="Rombauts S."/>
            <person name="Wilhelmsson P.K.I."/>
            <person name="Janitza P."/>
            <person name="Kern R."/>
            <person name="Heyl A."/>
            <person name="Rumpler F."/>
            <person name="Villalobos L.I.A.C."/>
            <person name="Clay J.M."/>
            <person name="Skokan R."/>
            <person name="Toyoda A."/>
            <person name="Suzuki Y."/>
            <person name="Kagoshima H."/>
            <person name="Schijlen E."/>
            <person name="Tajeshwar N."/>
            <person name="Catarino B."/>
            <person name="Hetherington A.J."/>
            <person name="Saltykova A."/>
            <person name="Bonnot C."/>
            <person name="Breuninger H."/>
            <person name="Symeonidi A."/>
            <person name="Radhakrishnan G.V."/>
            <person name="Van Nieuwerburgh F."/>
            <person name="Deforce D."/>
            <person name="Chang C."/>
            <person name="Karol K.G."/>
            <person name="Hedrich R."/>
            <person name="Ulvskov P."/>
            <person name="Glockner G."/>
            <person name="Delwiche C.F."/>
            <person name="Petrasek J."/>
            <person name="Van de Peer Y."/>
            <person name="Friml J."/>
            <person name="Beilby M."/>
            <person name="Dolan L."/>
            <person name="Kohara Y."/>
            <person name="Sugano S."/>
            <person name="Fujiyama A."/>
            <person name="Delaux P.-M."/>
            <person name="Quint M."/>
            <person name="TheiBen G."/>
            <person name="Hagemann M."/>
            <person name="Harholt J."/>
            <person name="Dunand C."/>
            <person name="Zachgo S."/>
            <person name="Langdale J."/>
            <person name="Maumus F."/>
            <person name="Straeten D.V.D."/>
            <person name="Gould S.B."/>
            <person name="Rensing S.A."/>
        </authorList>
    </citation>
    <scope>NUCLEOTIDE SEQUENCE [LARGE SCALE GENOMIC DNA]</scope>
    <source>
        <strain evidence="2 3">S276</strain>
    </source>
</reference>
<accession>A0A388KX40</accession>
<organism evidence="2 3">
    <name type="scientific">Chara braunii</name>
    <name type="common">Braun's stonewort</name>
    <dbReference type="NCBI Taxonomy" id="69332"/>
    <lineage>
        <taxon>Eukaryota</taxon>
        <taxon>Viridiplantae</taxon>
        <taxon>Streptophyta</taxon>
        <taxon>Charophyceae</taxon>
        <taxon>Charales</taxon>
        <taxon>Characeae</taxon>
        <taxon>Chara</taxon>
    </lineage>
</organism>
<evidence type="ECO:0000313" key="2">
    <source>
        <dbReference type="EMBL" id="GBG74615.1"/>
    </source>
</evidence>
<evidence type="ECO:0000313" key="3">
    <source>
        <dbReference type="Proteomes" id="UP000265515"/>
    </source>
</evidence>
<gene>
    <name evidence="2" type="ORF">CBR_g19022</name>
</gene>
<dbReference type="AlphaFoldDB" id="A0A388KX40"/>
<dbReference type="Proteomes" id="UP000265515">
    <property type="component" value="Unassembled WGS sequence"/>
</dbReference>
<dbReference type="InterPro" id="IPR024571">
    <property type="entry name" value="ERAP1-like_C_dom"/>
</dbReference>
<dbReference type="Gene3D" id="1.25.50.20">
    <property type="match status" value="1"/>
</dbReference>